<evidence type="ECO:0000256" key="1">
    <source>
        <dbReference type="SAM" id="MobiDB-lite"/>
    </source>
</evidence>
<organism evidence="2 3">
    <name type="scientific">Araneus ventricosus</name>
    <name type="common">Orbweaver spider</name>
    <name type="synonym">Epeira ventricosa</name>
    <dbReference type="NCBI Taxonomy" id="182803"/>
    <lineage>
        <taxon>Eukaryota</taxon>
        <taxon>Metazoa</taxon>
        <taxon>Ecdysozoa</taxon>
        <taxon>Arthropoda</taxon>
        <taxon>Chelicerata</taxon>
        <taxon>Arachnida</taxon>
        <taxon>Araneae</taxon>
        <taxon>Araneomorphae</taxon>
        <taxon>Entelegynae</taxon>
        <taxon>Araneoidea</taxon>
        <taxon>Araneidae</taxon>
        <taxon>Araneus</taxon>
    </lineage>
</organism>
<reference evidence="2 3" key="1">
    <citation type="journal article" date="2019" name="Sci. Rep.">
        <title>Orb-weaving spider Araneus ventricosus genome elucidates the spidroin gene catalogue.</title>
        <authorList>
            <person name="Kono N."/>
            <person name="Nakamura H."/>
            <person name="Ohtoshi R."/>
            <person name="Moran D.A.P."/>
            <person name="Shinohara A."/>
            <person name="Yoshida Y."/>
            <person name="Fujiwara M."/>
            <person name="Mori M."/>
            <person name="Tomita M."/>
            <person name="Arakawa K."/>
        </authorList>
    </citation>
    <scope>NUCLEOTIDE SEQUENCE [LARGE SCALE GENOMIC DNA]</scope>
</reference>
<accession>A0A4Y2MC97</accession>
<feature type="compositionally biased region" description="Polar residues" evidence="1">
    <location>
        <begin position="1"/>
        <end position="11"/>
    </location>
</feature>
<dbReference type="OrthoDB" id="8058698at2759"/>
<evidence type="ECO:0000313" key="3">
    <source>
        <dbReference type="Proteomes" id="UP000499080"/>
    </source>
</evidence>
<comment type="caution">
    <text evidence="2">The sequence shown here is derived from an EMBL/GenBank/DDBJ whole genome shotgun (WGS) entry which is preliminary data.</text>
</comment>
<gene>
    <name evidence="2" type="ORF">AVEN_21548_1</name>
</gene>
<keyword evidence="3" id="KW-1185">Reference proteome</keyword>
<dbReference type="EMBL" id="BGPR01007155">
    <property type="protein sequence ID" value="GBN24701.1"/>
    <property type="molecule type" value="Genomic_DNA"/>
</dbReference>
<dbReference type="AlphaFoldDB" id="A0A4Y2MC97"/>
<sequence>MHSHSLSNDSQHFGDGDDVAGVENKAEDNFVKDDMFTKTRGKAYKLKLDLTETVIIAQRYDVSERAVASVIISSGQSNDITSDLIVDKNKISRGKLKVARNLKQHSTDDDPIKSLHFDGRKDETKTQTGIFRKEHISLVAESNSQYVGHVTPSSGSAHDETTVIFDYITSQLKVDSMKLMCLYETEQTPILVGRAVFFEN</sequence>
<feature type="region of interest" description="Disordered" evidence="1">
    <location>
        <begin position="1"/>
        <end position="20"/>
    </location>
</feature>
<dbReference type="Proteomes" id="UP000499080">
    <property type="component" value="Unassembled WGS sequence"/>
</dbReference>
<name>A0A4Y2MC97_ARAVE</name>
<evidence type="ECO:0000313" key="2">
    <source>
        <dbReference type="EMBL" id="GBN24701.1"/>
    </source>
</evidence>
<protein>
    <submittedName>
        <fullName evidence="2">Uncharacterized protein</fullName>
    </submittedName>
</protein>
<proteinExistence type="predicted"/>